<comment type="caution">
    <text evidence="6">The sequence shown here is derived from an EMBL/GenBank/DDBJ whole genome shotgun (WGS) entry which is preliminary data.</text>
</comment>
<protein>
    <submittedName>
        <fullName evidence="6">Restriction endonuclease subunit S</fullName>
        <ecNumber evidence="6">3.1.21.-</ecNumber>
    </submittedName>
</protein>
<dbReference type="RefSeq" id="WP_311341078.1">
    <property type="nucleotide sequence ID" value="NZ_JAVRHS010000008.1"/>
</dbReference>
<dbReference type="InterPro" id="IPR044946">
    <property type="entry name" value="Restrct_endonuc_typeI_TRD_sf"/>
</dbReference>
<evidence type="ECO:0000256" key="2">
    <source>
        <dbReference type="ARBA" id="ARBA00022747"/>
    </source>
</evidence>
<keyword evidence="3" id="KW-0238">DNA-binding</keyword>
<dbReference type="GO" id="GO:0004519">
    <property type="term" value="F:endonuclease activity"/>
    <property type="evidence" value="ECO:0007669"/>
    <property type="project" value="UniProtKB-KW"/>
</dbReference>
<dbReference type="InterPro" id="IPR052021">
    <property type="entry name" value="Type-I_RS_S_subunit"/>
</dbReference>
<dbReference type="InterPro" id="IPR000055">
    <property type="entry name" value="Restrct_endonuc_typeI_TRD"/>
</dbReference>
<keyword evidence="4" id="KW-0175">Coiled coil</keyword>
<comment type="similarity">
    <text evidence="1">Belongs to the type-I restriction system S methylase family.</text>
</comment>
<dbReference type="PANTHER" id="PTHR30408:SF12">
    <property type="entry name" value="TYPE I RESTRICTION ENZYME MJAVIII SPECIFICITY SUBUNIT"/>
    <property type="match status" value="1"/>
</dbReference>
<gene>
    <name evidence="6" type="ORF">RM533_09890</name>
</gene>
<evidence type="ECO:0000256" key="1">
    <source>
        <dbReference type="ARBA" id="ARBA00010923"/>
    </source>
</evidence>
<name>A0ABU2ZKC2_9SPHN</name>
<dbReference type="Proteomes" id="UP001259803">
    <property type="component" value="Unassembled WGS sequence"/>
</dbReference>
<keyword evidence="6" id="KW-0540">Nuclease</keyword>
<evidence type="ECO:0000259" key="5">
    <source>
        <dbReference type="Pfam" id="PF01420"/>
    </source>
</evidence>
<dbReference type="SUPFAM" id="SSF116734">
    <property type="entry name" value="DNA methylase specificity domain"/>
    <property type="match status" value="2"/>
</dbReference>
<keyword evidence="6" id="KW-0378">Hydrolase</keyword>
<dbReference type="PANTHER" id="PTHR30408">
    <property type="entry name" value="TYPE-1 RESTRICTION ENZYME ECOKI SPECIFICITY PROTEIN"/>
    <property type="match status" value="1"/>
</dbReference>
<evidence type="ECO:0000256" key="3">
    <source>
        <dbReference type="ARBA" id="ARBA00023125"/>
    </source>
</evidence>
<dbReference type="EMBL" id="JAVRHS010000008">
    <property type="protein sequence ID" value="MDT0576498.1"/>
    <property type="molecule type" value="Genomic_DNA"/>
</dbReference>
<evidence type="ECO:0000313" key="6">
    <source>
        <dbReference type="EMBL" id="MDT0576498.1"/>
    </source>
</evidence>
<sequence length="403" mass="43902">MSGEVPEGWRRAALGELCHIAIGGTPSRAKPEYWAADGNGHPWVAISDMREAVIRRTKERITEAGVANSNVKHVASGTVLMSFKLTIGRVAIAGADLFTNEAIAAFLPIEGLDKSFLPYWLAHIVANADTDQAIKGATLNKKKLAALSGDLPPLDEQRRIAEVLRSVDEAIVAKSLVVEQTRTVLSKARDALLQAETSGIGQMHEGWRLATLGEVSLGKGEYGANVSKRDFDAMLPRYVRITDIANDGELIATSLASITLEDAAGYMLEDGDLVFARSGATVGKTFLYDPRYGPCAYAGYLIRFKIDREKADPFFVRSAVQTSHYWEWINTNQRAQAQPNVNAKEYASFPIALPPLEQQQEIVETLRSLQESANQAKADLDMASTLKGSMLSDLLSGRVRVPA</sequence>
<dbReference type="Pfam" id="PF01420">
    <property type="entry name" value="Methylase_S"/>
    <property type="match status" value="2"/>
</dbReference>
<dbReference type="GO" id="GO:0016787">
    <property type="term" value="F:hydrolase activity"/>
    <property type="evidence" value="ECO:0007669"/>
    <property type="project" value="UniProtKB-KW"/>
</dbReference>
<keyword evidence="2" id="KW-0680">Restriction system</keyword>
<dbReference type="CDD" id="cd17244">
    <property type="entry name" value="RMtype1_S_Apa101655I-TRD2-CR2_like"/>
    <property type="match status" value="1"/>
</dbReference>
<dbReference type="CDD" id="cd17521">
    <property type="entry name" value="RMtype1_S_Sau13435ORF2165P_TRD2-CR2_like"/>
    <property type="match status" value="1"/>
</dbReference>
<dbReference type="Gene3D" id="3.90.220.20">
    <property type="entry name" value="DNA methylase specificity domains"/>
    <property type="match status" value="2"/>
</dbReference>
<feature type="domain" description="Type I restriction modification DNA specificity" evidence="5">
    <location>
        <begin position="238"/>
        <end position="371"/>
    </location>
</feature>
<evidence type="ECO:0000256" key="4">
    <source>
        <dbReference type="SAM" id="Coils"/>
    </source>
</evidence>
<keyword evidence="7" id="KW-1185">Reference proteome</keyword>
<organism evidence="6 7">
    <name type="scientific">Croceicoccus esteveae</name>
    <dbReference type="NCBI Taxonomy" id="3075597"/>
    <lineage>
        <taxon>Bacteria</taxon>
        <taxon>Pseudomonadati</taxon>
        <taxon>Pseudomonadota</taxon>
        <taxon>Alphaproteobacteria</taxon>
        <taxon>Sphingomonadales</taxon>
        <taxon>Erythrobacteraceae</taxon>
        <taxon>Croceicoccus</taxon>
    </lineage>
</organism>
<proteinExistence type="inferred from homology"/>
<reference evidence="6 7" key="1">
    <citation type="submission" date="2023-09" db="EMBL/GenBank/DDBJ databases">
        <authorList>
            <person name="Rey-Velasco X."/>
        </authorList>
    </citation>
    <scope>NUCLEOTIDE SEQUENCE [LARGE SCALE GENOMIC DNA]</scope>
    <source>
        <strain evidence="6 7">F390</strain>
    </source>
</reference>
<accession>A0ABU2ZKC2</accession>
<feature type="domain" description="Type I restriction modification DNA specificity" evidence="5">
    <location>
        <begin position="6"/>
        <end position="172"/>
    </location>
</feature>
<evidence type="ECO:0000313" key="7">
    <source>
        <dbReference type="Proteomes" id="UP001259803"/>
    </source>
</evidence>
<feature type="coiled-coil region" evidence="4">
    <location>
        <begin position="359"/>
        <end position="386"/>
    </location>
</feature>
<keyword evidence="6" id="KW-0255">Endonuclease</keyword>
<dbReference type="EC" id="3.1.21.-" evidence="6"/>